<comment type="catalytic activity">
    <reaction evidence="17">
        <text>acetyl-CoA + n malonyl-CoA + 2n NADPH + 4n H(+) = a long-chain-acyl-CoA + n CoA + n CO2 + 2n NADP(+).</text>
        <dbReference type="EC" id="2.3.1.86"/>
    </reaction>
</comment>
<evidence type="ECO:0000256" key="4">
    <source>
        <dbReference type="ARBA" id="ARBA00014008"/>
    </source>
</evidence>
<dbReference type="FunFam" id="3.90.25.70:FF:000001">
    <property type="entry name" value="Fatty acid synthase subunit alpha"/>
    <property type="match status" value="1"/>
</dbReference>
<evidence type="ECO:0000256" key="6">
    <source>
        <dbReference type="ARBA" id="ARBA00022516"/>
    </source>
</evidence>
<dbReference type="InterPro" id="IPR040899">
    <property type="entry name" value="Fas_alpha_ACP"/>
</dbReference>
<dbReference type="Pfam" id="PF00698">
    <property type="entry name" value="Acyl_transf_1"/>
    <property type="match status" value="1"/>
</dbReference>
<dbReference type="SUPFAM" id="SSF56214">
    <property type="entry name" value="4'-phosphopantetheinyl transferase"/>
    <property type="match status" value="1"/>
</dbReference>
<dbReference type="SUPFAM" id="SSF51735">
    <property type="entry name" value="NAD(P)-binding Rossmann-fold domains"/>
    <property type="match status" value="1"/>
</dbReference>
<dbReference type="HAMAP" id="MF_00101">
    <property type="entry name" value="AcpS"/>
    <property type="match status" value="1"/>
</dbReference>
<dbReference type="InterPro" id="IPR036291">
    <property type="entry name" value="NAD(P)-bd_dom_sf"/>
</dbReference>
<dbReference type="InterPro" id="IPR001227">
    <property type="entry name" value="Ac_transferase_dom_sf"/>
</dbReference>
<dbReference type="EC" id="2.3.1.86" evidence="2"/>
<dbReference type="GO" id="GO:0004300">
    <property type="term" value="F:enoyl-CoA hydratase activity"/>
    <property type="evidence" value="ECO:0007669"/>
    <property type="project" value="UniProtKB-ARBA"/>
</dbReference>
<dbReference type="SMART" id="SM00827">
    <property type="entry name" value="PKS_AT"/>
    <property type="match status" value="1"/>
</dbReference>
<dbReference type="Pfam" id="PF00109">
    <property type="entry name" value="ketoacyl-synt"/>
    <property type="match status" value="1"/>
</dbReference>
<evidence type="ECO:0000256" key="5">
    <source>
        <dbReference type="ARBA" id="ARBA00022450"/>
    </source>
</evidence>
<evidence type="ECO:0000256" key="17">
    <source>
        <dbReference type="ARBA" id="ARBA00048237"/>
    </source>
</evidence>
<dbReference type="InterPro" id="IPR014030">
    <property type="entry name" value="Ketoacyl_synth_N"/>
</dbReference>
<dbReference type="GO" id="GO:0000287">
    <property type="term" value="F:magnesium ion binding"/>
    <property type="evidence" value="ECO:0007669"/>
    <property type="project" value="InterPro"/>
</dbReference>
<dbReference type="InterPro" id="IPR002539">
    <property type="entry name" value="MaoC-like_dom"/>
</dbReference>
<dbReference type="GO" id="GO:0016787">
    <property type="term" value="F:hydrolase activity"/>
    <property type="evidence" value="ECO:0007669"/>
    <property type="project" value="UniProtKB-KW"/>
</dbReference>
<dbReference type="UniPathway" id="UPA00659"/>
<dbReference type="EC" id="1.1.1.100" evidence="3"/>
<keyword evidence="13" id="KW-0521">NADP</keyword>
<feature type="region of interest" description="Disordered" evidence="20">
    <location>
        <begin position="2753"/>
        <end position="2779"/>
    </location>
</feature>
<dbReference type="OrthoDB" id="4251012at2759"/>
<name>A0A024G5L5_9STRA</name>
<keyword evidence="23" id="KW-1185">Reference proteome</keyword>
<dbReference type="STRING" id="65357.A0A024G5L5"/>
<keyword evidence="16" id="KW-0275">Fatty acid biosynthesis</keyword>
<evidence type="ECO:0000256" key="15">
    <source>
        <dbReference type="ARBA" id="ARBA00023098"/>
    </source>
</evidence>
<dbReference type="PROSITE" id="PS52004">
    <property type="entry name" value="KS3_2"/>
    <property type="match status" value="1"/>
</dbReference>
<dbReference type="PANTHER" id="PTHR10982">
    <property type="entry name" value="MALONYL COA-ACYL CARRIER PROTEIN TRANSACYLASE"/>
    <property type="match status" value="1"/>
</dbReference>
<dbReference type="InterPro" id="IPR018201">
    <property type="entry name" value="Ketoacyl_synth_AS"/>
</dbReference>
<organism evidence="22 23">
    <name type="scientific">Albugo candida</name>
    <dbReference type="NCBI Taxonomy" id="65357"/>
    <lineage>
        <taxon>Eukaryota</taxon>
        <taxon>Sar</taxon>
        <taxon>Stramenopiles</taxon>
        <taxon>Oomycota</taxon>
        <taxon>Peronosporomycetes</taxon>
        <taxon>Albuginales</taxon>
        <taxon>Albuginaceae</taxon>
        <taxon>Albugo</taxon>
    </lineage>
</organism>
<dbReference type="EMBL" id="CAIX01000025">
    <property type="protein sequence ID" value="CCI41838.1"/>
    <property type="molecule type" value="Genomic_DNA"/>
</dbReference>
<dbReference type="GO" id="GO:0019171">
    <property type="term" value="F:(3R)-hydroxyacyl-[acyl-carrier-protein] dehydratase activity"/>
    <property type="evidence" value="ECO:0007669"/>
    <property type="project" value="InterPro"/>
</dbReference>
<dbReference type="GO" id="GO:0004321">
    <property type="term" value="F:fatty-acyl-CoA synthase activity"/>
    <property type="evidence" value="ECO:0007669"/>
    <property type="project" value="UniProtKB-EC"/>
</dbReference>
<dbReference type="GO" id="GO:0004312">
    <property type="term" value="F:fatty acid synthase activity"/>
    <property type="evidence" value="ECO:0007669"/>
    <property type="project" value="InterPro"/>
</dbReference>
<dbReference type="GO" id="GO:0004318">
    <property type="term" value="F:enoyl-[acyl-carrier-protein] reductase (NADH) activity"/>
    <property type="evidence" value="ECO:0007669"/>
    <property type="project" value="InterPro"/>
</dbReference>
<evidence type="ECO:0000256" key="16">
    <source>
        <dbReference type="ARBA" id="ARBA00023160"/>
    </source>
</evidence>
<dbReference type="GO" id="GO:0004316">
    <property type="term" value="F:3-oxoacyl-[acyl-carrier-protein] reductase (NADPH) activity"/>
    <property type="evidence" value="ECO:0007669"/>
    <property type="project" value="UniProtKB-EC"/>
</dbReference>
<dbReference type="Gene3D" id="6.10.60.10">
    <property type="match status" value="1"/>
</dbReference>
<keyword evidence="8" id="KW-0808">Transferase</keyword>
<keyword evidence="10" id="KW-0378">Hydrolase</keyword>
<dbReference type="Pfam" id="PF18314">
    <property type="entry name" value="FAS_I_H"/>
    <property type="match status" value="2"/>
</dbReference>
<dbReference type="InParanoid" id="A0A024G5L5"/>
<dbReference type="InterPro" id="IPR040883">
    <property type="entry name" value="FAS_meander"/>
</dbReference>
<dbReference type="InterPro" id="IPR050830">
    <property type="entry name" value="Fungal_FAS"/>
</dbReference>
<dbReference type="InterPro" id="IPR037143">
    <property type="entry name" value="4-PPantetheinyl_Trfase_dom_sf"/>
</dbReference>
<dbReference type="InterPro" id="IPR004568">
    <property type="entry name" value="Ppantetheine-prot_Trfase_dom"/>
</dbReference>
<dbReference type="Gene3D" id="6.10.140.1400">
    <property type="match status" value="1"/>
</dbReference>
<dbReference type="InterPro" id="IPR016039">
    <property type="entry name" value="Thiolase-like"/>
</dbReference>
<dbReference type="Gene3D" id="3.90.470.20">
    <property type="entry name" value="4'-phosphopantetheinyl transferase domain"/>
    <property type="match status" value="1"/>
</dbReference>
<dbReference type="GO" id="GO:0006635">
    <property type="term" value="P:fatty acid beta-oxidation"/>
    <property type="evidence" value="ECO:0007669"/>
    <property type="project" value="UniProtKB-UniPathway"/>
</dbReference>
<dbReference type="Gene3D" id="3.30.70.2430">
    <property type="match status" value="1"/>
</dbReference>
<keyword evidence="15" id="KW-0443">Lipid metabolism</keyword>
<evidence type="ECO:0000256" key="13">
    <source>
        <dbReference type="ARBA" id="ARBA00022857"/>
    </source>
</evidence>
<dbReference type="InterPro" id="IPR014043">
    <property type="entry name" value="Acyl_transferase_dom"/>
</dbReference>
<protein>
    <recommendedName>
        <fullName evidence="4">Fatty acid synthase subunit alpha</fullName>
        <ecNumber evidence="3">1.1.1.100</ecNumber>
        <ecNumber evidence="2">2.3.1.86</ecNumber>
    </recommendedName>
</protein>
<dbReference type="CDD" id="cd08950">
    <property type="entry name" value="KR_fFAS_SDR_c_like"/>
    <property type="match status" value="1"/>
</dbReference>
<dbReference type="Pfam" id="PF22235">
    <property type="entry name" value="FAS1_thioest_ins"/>
    <property type="match status" value="1"/>
</dbReference>
<keyword evidence="7" id="KW-0597">Phosphoprotein</keyword>
<dbReference type="CDD" id="cd00828">
    <property type="entry name" value="elong_cond_enzymes"/>
    <property type="match status" value="1"/>
</dbReference>
<dbReference type="PRINTS" id="PR01483">
    <property type="entry name" value="FASYNTHASE"/>
</dbReference>
<dbReference type="Gene3D" id="1.20.930.70">
    <property type="match status" value="1"/>
</dbReference>
<dbReference type="SUPFAM" id="SSF52151">
    <property type="entry name" value="FabD/lysophospholipase-like"/>
    <property type="match status" value="2"/>
</dbReference>
<evidence type="ECO:0000256" key="10">
    <source>
        <dbReference type="ARBA" id="ARBA00022801"/>
    </source>
</evidence>
<dbReference type="GO" id="GO:0004315">
    <property type="term" value="F:3-oxoacyl-[acyl-carrier-protein] synthase activity"/>
    <property type="evidence" value="ECO:0007669"/>
    <property type="project" value="UniProtKB-EC"/>
</dbReference>
<dbReference type="Pfam" id="PF02801">
    <property type="entry name" value="Ketoacyl-synt_C"/>
    <property type="match status" value="1"/>
</dbReference>
<evidence type="ECO:0000256" key="12">
    <source>
        <dbReference type="ARBA" id="ARBA00022842"/>
    </source>
</evidence>
<dbReference type="InterPro" id="IPR029069">
    <property type="entry name" value="HotDog_dom_sf"/>
</dbReference>
<evidence type="ECO:0000256" key="11">
    <source>
        <dbReference type="ARBA" id="ARBA00022832"/>
    </source>
</evidence>
<evidence type="ECO:0000313" key="23">
    <source>
        <dbReference type="Proteomes" id="UP000053237"/>
    </source>
</evidence>
<dbReference type="Gene3D" id="3.90.25.70">
    <property type="match status" value="1"/>
</dbReference>
<dbReference type="InterPro" id="IPR020841">
    <property type="entry name" value="PKS_Beta-ketoAc_synthase_dom"/>
</dbReference>
<dbReference type="InterPro" id="IPR041550">
    <property type="entry name" value="FASI_helical"/>
</dbReference>
<evidence type="ECO:0000256" key="19">
    <source>
        <dbReference type="ARBA" id="ARBA00049541"/>
    </source>
</evidence>
<evidence type="ECO:0000256" key="20">
    <source>
        <dbReference type="SAM" id="MobiDB-lite"/>
    </source>
</evidence>
<keyword evidence="6" id="KW-0444">Lipid biosynthesis</keyword>
<evidence type="ECO:0000256" key="2">
    <source>
        <dbReference type="ARBA" id="ARBA00012878"/>
    </source>
</evidence>
<keyword evidence="12" id="KW-0460">Magnesium</keyword>
<dbReference type="SUPFAM" id="SSF53901">
    <property type="entry name" value="Thiolase-like"/>
    <property type="match status" value="2"/>
</dbReference>
<dbReference type="InterPro" id="IPR002347">
    <property type="entry name" value="SDR_fam"/>
</dbReference>
<feature type="domain" description="Ketosynthase family 3 (KS3)" evidence="21">
    <location>
        <begin position="3305"/>
        <end position="3827"/>
    </location>
</feature>
<gene>
    <name evidence="22" type="ORF">BN9_026220</name>
</gene>
<dbReference type="Gene3D" id="3.20.20.70">
    <property type="entry name" value="Aldolase class I"/>
    <property type="match status" value="1"/>
</dbReference>
<dbReference type="Pfam" id="PF17951">
    <property type="entry name" value="FAS_meander"/>
    <property type="match status" value="1"/>
</dbReference>
<dbReference type="NCBIfam" id="TIGR00556">
    <property type="entry name" value="pantethn_trn"/>
    <property type="match status" value="1"/>
</dbReference>
<dbReference type="Pfam" id="PF00106">
    <property type="entry name" value="adh_short"/>
    <property type="match status" value="1"/>
</dbReference>
<evidence type="ECO:0000256" key="18">
    <source>
        <dbReference type="ARBA" id="ARBA00048508"/>
    </source>
</evidence>
<dbReference type="GO" id="GO:0005835">
    <property type="term" value="C:fatty acid synthase complex"/>
    <property type="evidence" value="ECO:0007669"/>
    <property type="project" value="InterPro"/>
</dbReference>
<dbReference type="InterPro" id="IPR014031">
    <property type="entry name" value="Ketoacyl_synth_C"/>
</dbReference>
<dbReference type="Gene3D" id="6.10.140.1410">
    <property type="match status" value="1"/>
</dbReference>
<keyword evidence="11" id="KW-0276">Fatty acid metabolism</keyword>
<reference evidence="22 23" key="1">
    <citation type="submission" date="2012-05" db="EMBL/GenBank/DDBJ databases">
        <title>Recombination and specialization in a pathogen metapopulation.</title>
        <authorList>
            <person name="Gardiner A."/>
            <person name="Kemen E."/>
            <person name="Schultz-Larsen T."/>
            <person name="MacLean D."/>
            <person name="Van Oosterhout C."/>
            <person name="Jones J.D.G."/>
        </authorList>
    </citation>
    <scope>NUCLEOTIDE SEQUENCE [LARGE SCALE GENOMIC DNA]</scope>
    <source>
        <strain evidence="22 23">Ac Nc2</strain>
    </source>
</reference>
<evidence type="ECO:0000313" key="22">
    <source>
        <dbReference type="EMBL" id="CCI41838.1"/>
    </source>
</evidence>
<accession>A0A024G5L5</accession>
<comment type="caution">
    <text evidence="22">The sequence shown here is derived from an EMBL/GenBank/DDBJ whole genome shotgun (WGS) entry which is preliminary data.</text>
</comment>
<dbReference type="Proteomes" id="UP000053237">
    <property type="component" value="Unassembled WGS sequence"/>
</dbReference>
<dbReference type="Pfam" id="PF16073">
    <property type="entry name" value="SAT"/>
    <property type="match status" value="1"/>
</dbReference>
<dbReference type="InterPro" id="IPR003965">
    <property type="entry name" value="Fatty_acid_synthase"/>
</dbReference>
<dbReference type="Gene3D" id="3.10.129.10">
    <property type="entry name" value="Hotdog Thioesterase"/>
    <property type="match status" value="1"/>
</dbReference>
<dbReference type="InterPro" id="IPR032088">
    <property type="entry name" value="SAT"/>
</dbReference>
<proteinExistence type="inferred from homology"/>
<dbReference type="SUPFAM" id="SSF54637">
    <property type="entry name" value="Thioesterase/thiol ester dehydrase-isomerase"/>
    <property type="match status" value="1"/>
</dbReference>
<feature type="region of interest" description="Disordered" evidence="20">
    <location>
        <begin position="1"/>
        <end position="29"/>
    </location>
</feature>
<evidence type="ECO:0000256" key="1">
    <source>
        <dbReference type="ARBA" id="ARBA00005005"/>
    </source>
</evidence>
<dbReference type="InterPro" id="IPR047224">
    <property type="entry name" value="FAS_alpha_su_C"/>
</dbReference>
<dbReference type="PROSITE" id="PS00606">
    <property type="entry name" value="KS3_1"/>
    <property type="match status" value="1"/>
</dbReference>
<dbReference type="Gene3D" id="3.40.50.720">
    <property type="entry name" value="NAD(P)-binding Rossmann-like Domain"/>
    <property type="match status" value="1"/>
</dbReference>
<keyword evidence="14" id="KW-0560">Oxidoreductase</keyword>
<evidence type="ECO:0000256" key="14">
    <source>
        <dbReference type="ARBA" id="ARBA00023002"/>
    </source>
</evidence>
<evidence type="ECO:0000256" key="7">
    <source>
        <dbReference type="ARBA" id="ARBA00022553"/>
    </source>
</evidence>
<dbReference type="Gene3D" id="3.30.70.2490">
    <property type="match status" value="1"/>
</dbReference>
<dbReference type="InterPro" id="IPR013565">
    <property type="entry name" value="Fas1/AflB-like_central"/>
</dbReference>
<evidence type="ECO:0000259" key="21">
    <source>
        <dbReference type="PROSITE" id="PS52004"/>
    </source>
</evidence>
<dbReference type="GO" id="GO:0008897">
    <property type="term" value="F:holo-[acyl-carrier-protein] synthase activity"/>
    <property type="evidence" value="ECO:0007669"/>
    <property type="project" value="InterPro"/>
</dbReference>
<dbReference type="Pfam" id="PF18325">
    <property type="entry name" value="Fas_alpha_ACP"/>
    <property type="match status" value="2"/>
</dbReference>
<dbReference type="InterPro" id="IPR013785">
    <property type="entry name" value="Aldolase_TIM"/>
</dbReference>
<evidence type="ECO:0000256" key="3">
    <source>
        <dbReference type="ARBA" id="ARBA00012948"/>
    </source>
</evidence>
<evidence type="ECO:0000256" key="8">
    <source>
        <dbReference type="ARBA" id="ARBA00022679"/>
    </source>
</evidence>
<sequence length="4101" mass="454287">MEAPSDNEISADSTLPSSERMAETKIESAQPEVRISPFAQAIQTETASVILQFGGQGLAYWQELQLLYNESEASRQFITQVASALLQASDSDEAKASPALSNPIDLQLWLSNPKQVPTLSSVEWSNAIYSYPLIFITQIANYVAFLERAQLTHKVVLSQSECAIGHSQGIVSALVCALARDDMELYTIASQYVRYMFWHGLRVQETWTTLVPETLKDATPMLAVSGLTEEEVEHVLYSFNKKSGSKTQISLINGKNMFSITGHPEALKELERVFKGKPNSTETNQNRIPFSDRSKAVSTSFIPLSCPFHSLAVASAENQILTDLQRIQLTCESEQLCIPVYKTTKDASNLQQAAVGEDLMPMIVTMQLTLVADWMSTWRHVWENHKRVNYVLDFGPGQGVCRLSAPIAEGAGFIVVSAAFQSSVTSTSLQFTPYLGLEQLFSSECICKKSWIETYAPRLHREHGRRMVSNRFTRLLKKPPVMIAGMTPTTSLNGIDLVAAAQNAGFHAELAGGGLSRLCIFEDSISKLVSKLTPGYGITINMLYLNAKQWGFQFPAVLRLRRQGVPIESITIGAGIPSLERADEIIQQLQSVRINLIAFKPGSTDGIYSVLEIAQSNPKMNVMLQWTGGRAGGHHSFEDFHDPLENTYAAIRRVSNVVLVVGSGFGDWKDSVQYLTGDWSLKRGSIASMPVDGILLGSRIMVAKEAATATEVKQLLVDTPGISNESEWEKSYKGIVGGVITVTSELGEPIHKIAGRGTMCWRDFDEMYFSKPREELDTLLRRDKASIIERLNKDFQKPYFGCKKVIQKDSSELIRVPIDLDEMTYEQVIDRMIELMFVEKGERPNRWIHGSYASRMIDFIKRSAQVFSTKTSSTFQLDSVKVKTRPYEVLRDFISCYPQASSTPMSIADIDYFLHICQSGGKPVNFIPIIDTDFRTWFKKDSLWYSEDLDAVPERDAQRVCILQGPVAVKYSTIRDEPVAKILGDIAEGYIQTVEKSNTCTETCAFSPPIETICGLLVKRSLPNVYEIAVNESVPSDSDLWIDGLASLLGVDSDLAELLRARDIVRGSKWISNPIRPLLRPLCHRKYVLYENGLEICKDGESLPCITIQKTENEFLVEIRELRPQTSDVPTRIVPLRFCFRYKPNCPLAIHEDEDVRIRAIKNFYAMFWIAEKNDEEASCSAACAQSVFSEFVCERTVTDRDITDYKAAMGFTYAQQAAPADFATILAWKPLIQSVFTRQVNVNLLDLVHLSHSYKLLKPGSQGDTSYLFKAGDETMSVCKVAGVRITEFGKAVSGIATISQRVITENMVEELVPVVELRSEFLIRGEFNDFENTFAISETNDTVEIVREEAFEVLMSKSWFVASSNSMEQLSISIGDELRFQWTTRETFVASNRLDSLQISGKVYLWKKGKAVELIGTIQLSSNGLVADPIRTYIDSLSQPDAHSKNGSLFPNGGYHMLQVPISITVPESAVDYAVASRDLNPIHRSEYAAILANLPSGRPIMHGMWSATKVRSLLIAKFGQENDTNVVSYAAKFDGMVYPGDTLYLQARHVGQRHGNKLLEIQIVNASKERVITATAEIKQPLTAFVFTGQGSAEVGMGMDRYEVSSISRETWNRGEKHLEQMFGFSILDIVRKNPSQITIHFGGRNGRRIRENYMKLKCEKPETGESVPLIPEINERTQSFTFSAPEGLLFATQFSQPALVLLEKAMFCEIKKAQLIGNDSAFAGHSLGEYAGLCSFAEALEVEDVVEIVFLRGLIMQRAVKRDEMGRSEYGMVAANPSRIGNGFTAADLFHVVDKIYRATDKLLQVVNYNVKNLQYVVAGDSVNLEVLATVLSKFAKNTSDTIDLDAEIKQAKSHAQARKEKCKAGNRPFILSRGHATIPLVGIDVPFHSRELLSGVPSFRKLLRVKIDAEILSQQASKLIGRYIPNLVAKPLSLDRSYVQHIYDVTNSPFLAKVLEPAAWESVSRPELMHLLLTELLAYQFASPVQWITTQEYLFSKNGNGVYRLIEIGPSPTLTNMALRTLQSGDFSRAQREILYYQRDRDVVHFEHENDFSSAAEYAASLQEKVVTFDAEEEDMPTPEATIAPQAPVVMPPVMPFPATGTIEDRPLSPDVVLSSIVALRTDKSMQEIKSDQSIKSYCAGKSALQNEIMGDLEKEFTGAGTIPDGAAELPIKDLTEKLVEYKKLGSVSSSLIGQMLTNKMPGGFTVSKVRSYLTESRGLGPGLVDTVLVFACTEAPKARLKNEQVAEKWLDSCVDHYATYAGISLARPSANAVGPSNSMFFMPQAATIPNVSDQPVHAKHVIRVLVAVKVQKPYAQVLESSSINSLCGGKSALQNEVVGDLANEFGSSYDDAGEMTLSDLAGKAVNYSSPGKVSSAMIAKMYASRLPGGFGITAVRQHLSGERCLPPGRIESVLIHSLLYRPKQRLSNDTATKKWLDEVTDDYGKWENVDIPYRSKLQASMPNGMMSSMMGASAGPTEFEKKLKAMIEEQSVVAREFLGKDHLDWHRKLEMEATLREQVESSMAVWTSEHGEVYGAGIQGKFDAKKERVYDSFWSWALQDAFELYYHTLNEATTTSPLLIANSSSLRNHFMMMSKWINTRADTMMEGTSTPPLEWFKPLLCNRVTPELLQCTRYFEQRAESENRSEYSQAIQLLAEQLQEWMKRDPVNVHIFESSAPHVEIQEDGKIVYNEIPRSGVSDSTEYVREMARGLEYTVEIENLSLESAVRNAILESAIGFEAVNEEDDLISYGDGQHSDDAELSSGRSEEVMSSPEQISRVVDKGEKLMALRESLGNRAALARKQTLVEQSSILRFGLDENLKQIVLPHVHLRKPSSVDPMIRLYDVALTCTLLRCMHEMATEGVSFVGKVALVTGCGRNSIGAEIVKSLLEGGATVFVTTSSYGFQTTKLFQSIYEEHGSRGSRLIVIPFNQASKVDTEALIKHIYDTHKLDLDVIIPFAALPETGRMLTDLDGRSELAHRIMLTNTLRLIGQVASAKQARNITSRPAVALIPLSPNHGNFGGDGMYAESKLGIESLLNKWQSEPWSDQISVVGAVIGWTRGTGLMSGNNVVAQGVEKLGVRTFSTVEMGFNLSALLHPLIAEAASESPLWVDLTGGMAQIQNLKDVVDDIRNSIMKQSKLNAAIYSAARNETQSQTLLEVNDLDRKANLSRYYCETFPSVDHKHVVKIASNEALLGGMIDLEKVIVVTGFGEVGPWGNSRTRWEMESFGEFSLEGCIELAWLTGYIVYKNGAWADATTNEMIPDHLIKSKYEEIMLQHAGIRVVEPELFEGYDPKKKFILHQVAIDKKMSPIEVASFEEAVLFRDEIGEENLDIFQDDRGSWMIRLRKGCVLSIPRALKFDRFVAGQIPTGWNIERLGMPKDLANSVDPITLYTLASTADTFISAGIVDPYEFYQYIHVSEIGNMSGGGMGGMRALRRIFQLRLLGRGAPSDTLQECFINTPPAWVNMLLLSSSGPIKTPVGACATAAESVDAGVDTIKRGKARVVIVGGYDDFGEEGAYEFAQMKATSDSVNEIAMGRDAREMCRPCSSTRGGFMESYGAGTQLLMDAKLALEMGCPIYGIVALTNTATDKNGRSVPAPGQGILTTAREVHCSEPDRVSPLLDATVRRRQFDKELLSIDQWFAKELNSVDTNQIEFLHQMKERKIKAAQEVWGMEFYQSRNDIAPLRGALSVWNLTVDDIGAVSFHGTGTQANDKNESDVTQKQMRHLGRSIGNPLPVICQKYLTGHPKGAAAAWMLNGVLQVLNSGIIPGNRSLDNTCTSLRKFDYLLYPNRSIQTNGIKAALMKSFGFGQAGGEILLLHPDLLLSILSKGQVERYMETRTHRMTQMNSHLQRALTGKKSYMNIKDAAPYTPEQESQVYLDPTARACYDSNIHSWRFEGYEPAESLDAQEASHQKPHRRVFGKAKIAENSAPKTTSDASTSAGKIAVALNEAASRIGLDSGSTGLGVDVEPIATFESLDNRDNFLSRNFTEQEIAYCKSAPHPAASFAGRWAAKEAVIKAISNAVPSQPNVWKGSGASLREIETFLTASGAPSVLLTGYPLEVYQRIGLESLKISISHSGDYAVAQAVVSQTRS</sequence>
<dbReference type="Gene3D" id="3.40.366.10">
    <property type="entry name" value="Malonyl-Coenzyme A Acyl Carrier Protein, domain 2"/>
    <property type="match status" value="3"/>
</dbReference>
<keyword evidence="9" id="KW-0479">Metal-binding</keyword>
<comment type="pathway">
    <text evidence="1">Lipid metabolism; fatty acid beta-oxidation.</text>
</comment>
<comment type="catalytic activity">
    <reaction evidence="19">
        <text>a fatty acyl-[ACP] + malonyl-[ACP] + H(+) = a 3-oxoacyl-[ACP] + holo-[ACP] + CO2</text>
        <dbReference type="Rhea" id="RHEA:22836"/>
        <dbReference type="Rhea" id="RHEA-COMP:9623"/>
        <dbReference type="Rhea" id="RHEA-COMP:9685"/>
        <dbReference type="Rhea" id="RHEA-COMP:9916"/>
        <dbReference type="Rhea" id="RHEA-COMP:14125"/>
        <dbReference type="ChEBI" id="CHEBI:15378"/>
        <dbReference type="ChEBI" id="CHEBI:16526"/>
        <dbReference type="ChEBI" id="CHEBI:64479"/>
        <dbReference type="ChEBI" id="CHEBI:78449"/>
        <dbReference type="ChEBI" id="CHEBI:78776"/>
        <dbReference type="ChEBI" id="CHEBI:138651"/>
        <dbReference type="EC" id="2.3.1.41"/>
    </reaction>
</comment>
<dbReference type="Pfam" id="PF01648">
    <property type="entry name" value="ACPS"/>
    <property type="match status" value="1"/>
</dbReference>
<dbReference type="Pfam" id="PF01575">
    <property type="entry name" value="MaoC_dehydratas"/>
    <property type="match status" value="1"/>
</dbReference>
<dbReference type="GO" id="GO:0006633">
    <property type="term" value="P:fatty acid biosynthetic process"/>
    <property type="evidence" value="ECO:0007669"/>
    <property type="project" value="UniProtKB-KW"/>
</dbReference>
<feature type="compositionally biased region" description="Polar residues" evidence="20">
    <location>
        <begin position="7"/>
        <end position="17"/>
    </location>
</feature>
<dbReference type="Gene3D" id="3.40.47.10">
    <property type="match status" value="1"/>
</dbReference>
<evidence type="ECO:0000256" key="9">
    <source>
        <dbReference type="ARBA" id="ARBA00022723"/>
    </source>
</evidence>
<dbReference type="Gene3D" id="6.20.240.10">
    <property type="match status" value="1"/>
</dbReference>
<dbReference type="Pfam" id="PF08354">
    <property type="entry name" value="Fas1-AflB-like_hel"/>
    <property type="match status" value="1"/>
</dbReference>
<dbReference type="InterPro" id="IPR008278">
    <property type="entry name" value="4-PPantetheinyl_Trfase_dom"/>
</dbReference>
<keyword evidence="5" id="KW-0596">Phosphopantetheine</keyword>
<dbReference type="PANTHER" id="PTHR10982:SF21">
    <property type="entry name" value="FATTY ACID SYNTHASE SUBUNIT BETA"/>
    <property type="match status" value="1"/>
</dbReference>
<dbReference type="InterPro" id="IPR016035">
    <property type="entry name" value="Acyl_Trfase/lysoPLipase"/>
</dbReference>
<dbReference type="Gene3D" id="3.30.1120.100">
    <property type="match status" value="1"/>
</dbReference>
<dbReference type="InterPro" id="IPR002582">
    <property type="entry name" value="ACPS"/>
</dbReference>
<comment type="catalytic activity">
    <reaction evidence="18">
        <text>a (3R)-hydroxyacyl-[ACP] + NADP(+) = a 3-oxoacyl-[ACP] + NADPH + H(+)</text>
        <dbReference type="Rhea" id="RHEA:17397"/>
        <dbReference type="Rhea" id="RHEA-COMP:9916"/>
        <dbReference type="Rhea" id="RHEA-COMP:9945"/>
        <dbReference type="ChEBI" id="CHEBI:15378"/>
        <dbReference type="ChEBI" id="CHEBI:57783"/>
        <dbReference type="ChEBI" id="CHEBI:58349"/>
        <dbReference type="ChEBI" id="CHEBI:78776"/>
        <dbReference type="ChEBI" id="CHEBI:78827"/>
        <dbReference type="EC" id="1.1.1.100"/>
    </reaction>
</comment>